<comment type="caution">
    <text evidence="6">The sequence shown here is derived from an EMBL/GenBank/DDBJ whole genome shotgun (WGS) entry which is preliminary data.</text>
</comment>
<protein>
    <submittedName>
        <fullName evidence="6">CDGSH iron-sulfur domain-containing protein</fullName>
    </submittedName>
</protein>
<feature type="domain" description="Iron-binding zinc finger CDGSH type" evidence="5">
    <location>
        <begin position="192"/>
        <end position="229"/>
    </location>
</feature>
<reference evidence="7" key="1">
    <citation type="journal article" date="2019" name="Int. J. Syst. Evol. Microbiol.">
        <title>The Global Catalogue of Microorganisms (GCM) 10K type strain sequencing project: providing services to taxonomists for standard genome sequencing and annotation.</title>
        <authorList>
            <consortium name="The Broad Institute Genomics Platform"/>
            <consortium name="The Broad Institute Genome Sequencing Center for Infectious Disease"/>
            <person name="Wu L."/>
            <person name="Ma J."/>
        </authorList>
    </citation>
    <scope>NUCLEOTIDE SEQUENCE [LARGE SCALE GENOMIC DNA]</scope>
    <source>
        <strain evidence="7">JCM 17066</strain>
    </source>
</reference>
<dbReference type="PANTHER" id="PTHR46491">
    <property type="entry name" value="CDGSH IRON SULFUR DOMAIN PROTEIN HOMOLOG"/>
    <property type="match status" value="1"/>
</dbReference>
<dbReference type="Pfam" id="PF06902">
    <property type="entry name" value="Fer4_19"/>
    <property type="match status" value="1"/>
</dbReference>
<sequence>MNQQKLVGAKVKISKNGPYIVSGDIPLSKEIIGANEDGESVKWEQKQKYPSQEQYALCRCGHSANKPYCDGSHTKAGFDGTETASRQPYLEQAKVIPGPTVSLTDVESLCAFARFCDPRGGVWKLVSATDNPAASKHFVSQVCDCPSGRLVAWDNVTNKPIEPMYEPSICLIEDPAKGCSGPLWLRGGVQLIGCDGFEYEVRNRMTLCRCGASQNKPFCDGTHASIGFSDKK</sequence>
<keyword evidence="7" id="KW-1185">Reference proteome</keyword>
<feature type="domain" description="Iron-binding zinc finger CDGSH type" evidence="5">
    <location>
        <begin position="42"/>
        <end position="79"/>
    </location>
</feature>
<dbReference type="InterPro" id="IPR042216">
    <property type="entry name" value="MitoNEET_CISD"/>
</dbReference>
<dbReference type="SMART" id="SM00704">
    <property type="entry name" value="ZnF_CDGSH"/>
    <property type="match status" value="2"/>
</dbReference>
<gene>
    <name evidence="6" type="ORF">ACFPM8_16605</name>
</gene>
<dbReference type="EMBL" id="JBHSMT010000028">
    <property type="protein sequence ID" value="MFC5475584.1"/>
    <property type="molecule type" value="Genomic_DNA"/>
</dbReference>
<accession>A0ABW0MCN0</accession>
<proteinExistence type="predicted"/>
<evidence type="ECO:0000313" key="6">
    <source>
        <dbReference type="EMBL" id="MFC5475584.1"/>
    </source>
</evidence>
<evidence type="ECO:0000259" key="5">
    <source>
        <dbReference type="SMART" id="SM00704"/>
    </source>
</evidence>
<dbReference type="PIRSF" id="PIRSF009180">
    <property type="entry name" value="UCP009180"/>
    <property type="match status" value="1"/>
</dbReference>
<dbReference type="InterPro" id="IPR018967">
    <property type="entry name" value="FeS-contain_CDGSH-typ"/>
</dbReference>
<keyword evidence="4" id="KW-0411">Iron-sulfur</keyword>
<evidence type="ECO:0000256" key="3">
    <source>
        <dbReference type="ARBA" id="ARBA00023004"/>
    </source>
</evidence>
<dbReference type="InterPro" id="IPR016548">
    <property type="entry name" value="UCP009180"/>
</dbReference>
<dbReference type="RefSeq" id="WP_378999010.1">
    <property type="nucleotide sequence ID" value="NZ_JBHSMT010000028.1"/>
</dbReference>
<organism evidence="6 7">
    <name type="scientific">Paraherbaspirillum soli</name>
    <dbReference type="NCBI Taxonomy" id="631222"/>
    <lineage>
        <taxon>Bacteria</taxon>
        <taxon>Pseudomonadati</taxon>
        <taxon>Pseudomonadota</taxon>
        <taxon>Betaproteobacteria</taxon>
        <taxon>Burkholderiales</taxon>
        <taxon>Oxalobacteraceae</taxon>
        <taxon>Paraherbaspirillum</taxon>
    </lineage>
</organism>
<evidence type="ECO:0000256" key="4">
    <source>
        <dbReference type="ARBA" id="ARBA00023014"/>
    </source>
</evidence>
<evidence type="ECO:0000313" key="7">
    <source>
        <dbReference type="Proteomes" id="UP001596045"/>
    </source>
</evidence>
<evidence type="ECO:0000256" key="1">
    <source>
        <dbReference type="ARBA" id="ARBA00022714"/>
    </source>
</evidence>
<evidence type="ECO:0000256" key="2">
    <source>
        <dbReference type="ARBA" id="ARBA00022723"/>
    </source>
</evidence>
<name>A0ABW0MCN0_9BURK</name>
<dbReference type="InterPro" id="IPR010693">
    <property type="entry name" value="Divergent_4Fe-4S_mono-cluster"/>
</dbReference>
<keyword evidence="1" id="KW-0001">2Fe-2S</keyword>
<dbReference type="Proteomes" id="UP001596045">
    <property type="component" value="Unassembled WGS sequence"/>
</dbReference>
<keyword evidence="3" id="KW-0408">Iron</keyword>
<keyword evidence="2" id="KW-0479">Metal-binding</keyword>
<dbReference type="Pfam" id="PF09360">
    <property type="entry name" value="zf-CDGSH"/>
    <property type="match status" value="2"/>
</dbReference>
<dbReference type="Gene3D" id="3.40.5.90">
    <property type="entry name" value="CDGSH iron-sulfur domain, mitoNEET-type"/>
    <property type="match status" value="2"/>
</dbReference>
<dbReference type="PANTHER" id="PTHR46491:SF3">
    <property type="entry name" value="CDGSH IRON-SULFUR DOMAIN-CONTAINING PROTEIN 3, MITOCHONDRIAL"/>
    <property type="match status" value="1"/>
</dbReference>
<dbReference type="InterPro" id="IPR052950">
    <property type="entry name" value="CISD"/>
</dbReference>